<name>A0ABS8WSW4_DATST</name>
<keyword evidence="1" id="KW-0346">Stress response</keyword>
<proteinExistence type="predicted"/>
<gene>
    <name evidence="1" type="primary">HSP70B_2</name>
    <name evidence="1" type="ORF">HAX54_000996</name>
</gene>
<protein>
    <submittedName>
        <fullName evidence="1">Heat shock</fullName>
    </submittedName>
</protein>
<dbReference type="Gene3D" id="1.20.1270.10">
    <property type="match status" value="1"/>
</dbReference>
<dbReference type="Proteomes" id="UP000823775">
    <property type="component" value="Unassembled WGS sequence"/>
</dbReference>
<comment type="caution">
    <text evidence="1">The sequence shown here is derived from an EMBL/GenBank/DDBJ whole genome shotgun (WGS) entry which is preliminary data.</text>
</comment>
<keyword evidence="2" id="KW-1185">Reference proteome</keyword>
<organism evidence="1 2">
    <name type="scientific">Datura stramonium</name>
    <name type="common">Jimsonweed</name>
    <name type="synonym">Common thornapple</name>
    <dbReference type="NCBI Taxonomy" id="4076"/>
    <lineage>
        <taxon>Eukaryota</taxon>
        <taxon>Viridiplantae</taxon>
        <taxon>Streptophyta</taxon>
        <taxon>Embryophyta</taxon>
        <taxon>Tracheophyta</taxon>
        <taxon>Spermatophyta</taxon>
        <taxon>Magnoliopsida</taxon>
        <taxon>eudicotyledons</taxon>
        <taxon>Gunneridae</taxon>
        <taxon>Pentapetalae</taxon>
        <taxon>asterids</taxon>
        <taxon>lamiids</taxon>
        <taxon>Solanales</taxon>
        <taxon>Solanaceae</taxon>
        <taxon>Solanoideae</taxon>
        <taxon>Datureae</taxon>
        <taxon>Datura</taxon>
    </lineage>
</organism>
<accession>A0ABS8WSW4</accession>
<sequence length="101" mass="11496">MRNTVRDETISGKLDPYDKQKIEKTVDKTIDWLDRNQLAEVEEFEDKLKELDNLCNPIISGGDVPMGGNVDTGAVYDKGDLQIAVQGLRLRKWIKDDMLLC</sequence>
<dbReference type="InterPro" id="IPR029048">
    <property type="entry name" value="HSP70_C_sf"/>
</dbReference>
<evidence type="ECO:0000313" key="2">
    <source>
        <dbReference type="Proteomes" id="UP000823775"/>
    </source>
</evidence>
<evidence type="ECO:0000313" key="1">
    <source>
        <dbReference type="EMBL" id="MCE3215148.1"/>
    </source>
</evidence>
<dbReference type="SUPFAM" id="SSF100934">
    <property type="entry name" value="Heat shock protein 70kD (HSP70), C-terminal subdomain"/>
    <property type="match status" value="1"/>
</dbReference>
<dbReference type="EMBL" id="JACEIK010010363">
    <property type="protein sequence ID" value="MCE3215148.1"/>
    <property type="molecule type" value="Genomic_DNA"/>
</dbReference>
<reference evidence="1 2" key="1">
    <citation type="journal article" date="2021" name="BMC Genomics">
        <title>Datura genome reveals duplications of psychoactive alkaloid biosynthetic genes and high mutation rate following tissue culture.</title>
        <authorList>
            <person name="Rajewski A."/>
            <person name="Carter-House D."/>
            <person name="Stajich J."/>
            <person name="Litt A."/>
        </authorList>
    </citation>
    <scope>NUCLEOTIDE SEQUENCE [LARGE SCALE GENOMIC DNA]</scope>
    <source>
        <strain evidence="1">AR-01</strain>
    </source>
</reference>